<gene>
    <name evidence="1" type="ORF">C7380_102202</name>
</gene>
<proteinExistence type="predicted"/>
<reference evidence="1 2" key="1">
    <citation type="submission" date="2018-05" db="EMBL/GenBank/DDBJ databases">
        <title>Genomic Encyclopedia of Type Strains, Phase IV (KMG-IV): sequencing the most valuable type-strain genomes for metagenomic binning, comparative biology and taxonomic classification.</title>
        <authorList>
            <person name="Goeker M."/>
        </authorList>
    </citation>
    <scope>NUCLEOTIDE SEQUENCE [LARGE SCALE GENOMIC DNA]</scope>
    <source>
        <strain evidence="1 2">DSM 24906</strain>
    </source>
</reference>
<sequence length="67" mass="7902">MIKLNKLNDKEFILNCDQIEKIEMNPDSTITMMNGHVYVVKDNIEDIIKKVIEYKRNYSINGQRGEI</sequence>
<organism evidence="1 2">
    <name type="scientific">Oceanotoga teriensis</name>
    <dbReference type="NCBI Taxonomy" id="515440"/>
    <lineage>
        <taxon>Bacteria</taxon>
        <taxon>Thermotogati</taxon>
        <taxon>Thermotogota</taxon>
        <taxon>Thermotogae</taxon>
        <taxon>Petrotogales</taxon>
        <taxon>Petrotogaceae</taxon>
        <taxon>Oceanotoga</taxon>
    </lineage>
</organism>
<dbReference type="PANTHER" id="PTHR39185">
    <property type="entry name" value="SWARMING MOTILITY PROTEIN SWRD"/>
    <property type="match status" value="1"/>
</dbReference>
<keyword evidence="1" id="KW-0966">Cell projection</keyword>
<dbReference type="InterPro" id="IPR009384">
    <property type="entry name" value="SwrD-like"/>
</dbReference>
<comment type="caution">
    <text evidence="1">The sequence shown here is derived from an EMBL/GenBank/DDBJ whole genome shotgun (WGS) entry which is preliminary data.</text>
</comment>
<evidence type="ECO:0000313" key="1">
    <source>
        <dbReference type="EMBL" id="PWJ96284.1"/>
    </source>
</evidence>
<keyword evidence="1" id="KW-0969">Cilium</keyword>
<keyword evidence="1" id="KW-0282">Flagellum</keyword>
<keyword evidence="2" id="KW-1185">Reference proteome</keyword>
<name>A0AA45HJN2_9BACT</name>
<accession>A0AA45HJN2</accession>
<dbReference type="RefSeq" id="WP_109603902.1">
    <property type="nucleotide sequence ID" value="NZ_JAMHJO010000001.1"/>
</dbReference>
<dbReference type="PANTHER" id="PTHR39185:SF1">
    <property type="entry name" value="SWARMING MOTILITY PROTEIN SWRD"/>
    <property type="match status" value="1"/>
</dbReference>
<dbReference type="AlphaFoldDB" id="A0AA45HJN2"/>
<evidence type="ECO:0000313" key="2">
    <source>
        <dbReference type="Proteomes" id="UP000245921"/>
    </source>
</evidence>
<dbReference type="EMBL" id="QGGI01000002">
    <property type="protein sequence ID" value="PWJ96284.1"/>
    <property type="molecule type" value="Genomic_DNA"/>
</dbReference>
<dbReference type="Proteomes" id="UP000245921">
    <property type="component" value="Unassembled WGS sequence"/>
</dbReference>
<dbReference type="Pfam" id="PF06289">
    <property type="entry name" value="FlbD"/>
    <property type="match status" value="1"/>
</dbReference>
<protein>
    <submittedName>
        <fullName evidence="1">Flagellar protein FlbD</fullName>
    </submittedName>
</protein>